<name>A0ACC2N9Q1_9HYME</name>
<keyword evidence="2" id="KW-1185">Reference proteome</keyword>
<protein>
    <submittedName>
        <fullName evidence="1">Uncharacterized protein</fullName>
    </submittedName>
</protein>
<proteinExistence type="predicted"/>
<comment type="caution">
    <text evidence="1">The sequence shown here is derived from an EMBL/GenBank/DDBJ whole genome shotgun (WGS) entry which is preliminary data.</text>
</comment>
<sequence>MDHRQILLAQSFYDDPSSIPLEHQLNDLARFRELDSAVRQGQMEIVEKLLQQGTPVNLGRMFCELRTPLLSSVYLGDLRVVQKLLQHGASVNARYCGDTPLTLAVKFERYEIADILLQSSGLENCSNSEGITHFHIACMRGQVDVAKKLLQCKKDVEKAVDINSDYWAGYTSLHFAVKFQHIVVVEFLLSLGTSIIIKDGHQHTPLHLAHMLRNERIIDMILVAHEEVFDNPVDSKGLSHFHIACTRNNPNMVEHFLTLNVELEDSLSDGAFYWKRKKALDLAIYYECVDVIKSLLHHGAHKRSFSGDEFDFIKNAHCTGNSEIVDLLSINENLRTKSKCTKNNTKNGGSPSVRNPLVEVPNFSNWTTSSNRCTPLISGIKRGMMKYVKSILSMSFKESPPFPYNIQDFTEQDVDGKSPLHLAFERDLDEIMILMLNNHKNFNKNSVDNNGLSHLHIACAKNDVKTIQHLLNHGADVDSCVHSNASFWPGFSPLHFAAKFGSVKATQTLLEKGANYTIKNASNFTAFDIAMTQTNQVDIEIFAFGVMKTILTFHSRCKSPSFNDRGVSPLHLACFAPYSYGSPFHEMIELLKHHPNDINKASHKMGTRWDGFTPFHFAIDEKNHRNAILLKNAGADIFMQDADGDTAFHLRTEVTEELEFQFDPLDDRYFELNHRGSCGNSIFLRACNDGNIELMEYFLERGVDPDYPSIHVGTGCIDKAPLHSVICNNPDQSLDAVQLLLVNGADPNVRDYRNNTPLHFIYHTEFPEIIGSLVREGADINARNSLYETPLIRLCKELSILDEDPMESLPMLLNHGADITLADERNLTPLSIVCEKDSLYPSEPGNTPGDIETLLEHLRKLEILGVDMSRAISAGDEISQRFYSRRINSVKDGKFKSQCISEIEIMKQIHTDNYTTLYDILFKSSTQLAVLSQNDLFRQVIYAEDFHTKFPNYGFMLKSRLTQGELRWPLLKKSRKKLNSILGIVLPQDCVENILQYLDNQDLKNIIESRKII</sequence>
<gene>
    <name evidence="1" type="ORF">QAD02_009563</name>
</gene>
<dbReference type="EMBL" id="CM056744">
    <property type="protein sequence ID" value="KAJ8667900.1"/>
    <property type="molecule type" value="Genomic_DNA"/>
</dbReference>
<organism evidence="1 2">
    <name type="scientific">Eretmocerus hayati</name>
    <dbReference type="NCBI Taxonomy" id="131215"/>
    <lineage>
        <taxon>Eukaryota</taxon>
        <taxon>Metazoa</taxon>
        <taxon>Ecdysozoa</taxon>
        <taxon>Arthropoda</taxon>
        <taxon>Hexapoda</taxon>
        <taxon>Insecta</taxon>
        <taxon>Pterygota</taxon>
        <taxon>Neoptera</taxon>
        <taxon>Endopterygota</taxon>
        <taxon>Hymenoptera</taxon>
        <taxon>Apocrita</taxon>
        <taxon>Proctotrupomorpha</taxon>
        <taxon>Chalcidoidea</taxon>
        <taxon>Aphelinidae</taxon>
        <taxon>Aphelininae</taxon>
        <taxon>Eretmocerus</taxon>
    </lineage>
</organism>
<evidence type="ECO:0000313" key="2">
    <source>
        <dbReference type="Proteomes" id="UP001239111"/>
    </source>
</evidence>
<dbReference type="Proteomes" id="UP001239111">
    <property type="component" value="Chromosome 4"/>
</dbReference>
<accession>A0ACC2N9Q1</accession>
<reference evidence="1" key="1">
    <citation type="submission" date="2023-04" db="EMBL/GenBank/DDBJ databases">
        <title>A chromosome-level genome assembly of the parasitoid wasp Eretmocerus hayati.</title>
        <authorList>
            <person name="Zhong Y."/>
            <person name="Liu S."/>
            <person name="Liu Y."/>
        </authorList>
    </citation>
    <scope>NUCLEOTIDE SEQUENCE</scope>
    <source>
        <strain evidence="1">ZJU_SS_LIU_2023</strain>
    </source>
</reference>
<evidence type="ECO:0000313" key="1">
    <source>
        <dbReference type="EMBL" id="KAJ8667900.1"/>
    </source>
</evidence>